<dbReference type="KEGG" id="sroi:IAG44_25835"/>
<dbReference type="RefSeq" id="WP_187749458.1">
    <property type="nucleotide sequence ID" value="NZ_CP060828.1"/>
</dbReference>
<name>A0A7H0II90_9ACTN</name>
<dbReference type="Proteomes" id="UP000516052">
    <property type="component" value="Chromosome"/>
</dbReference>
<keyword evidence="1" id="KW-0812">Transmembrane</keyword>
<keyword evidence="1" id="KW-0472">Membrane</keyword>
<feature type="transmembrane region" description="Helical" evidence="1">
    <location>
        <begin position="124"/>
        <end position="147"/>
    </location>
</feature>
<accession>A0A7H0II90</accession>
<organism evidence="2 3">
    <name type="scientific">Streptomyces roseirectus</name>
    <dbReference type="NCBI Taxonomy" id="2768066"/>
    <lineage>
        <taxon>Bacteria</taxon>
        <taxon>Bacillati</taxon>
        <taxon>Actinomycetota</taxon>
        <taxon>Actinomycetes</taxon>
        <taxon>Kitasatosporales</taxon>
        <taxon>Streptomycetaceae</taxon>
        <taxon>Streptomyces</taxon>
    </lineage>
</organism>
<evidence type="ECO:0000313" key="3">
    <source>
        <dbReference type="Proteomes" id="UP000516052"/>
    </source>
</evidence>
<evidence type="ECO:0008006" key="4">
    <source>
        <dbReference type="Google" id="ProtNLM"/>
    </source>
</evidence>
<evidence type="ECO:0000256" key="1">
    <source>
        <dbReference type="SAM" id="Phobius"/>
    </source>
</evidence>
<sequence length="180" mass="19324">MDVLFYLAPSAILAGVVGMAVVVIRRSRRIAGAWNSGLTAEARCLRTYTTTGGMAGEHHHTRTTLHHVYEFTTRDGRPVRFEEANGPGTVIEGDFVTVHYPPEHPERATALPPMRGRLLAESGFLLVFLGVVAAFCVVFMIGVHSFFDLTDGVFGGGTGDVPADVPADLPDGFPADFPTP</sequence>
<evidence type="ECO:0000313" key="2">
    <source>
        <dbReference type="EMBL" id="QNP72506.1"/>
    </source>
</evidence>
<reference evidence="2 3" key="1">
    <citation type="submission" date="2020-08" db="EMBL/GenBank/DDBJ databases">
        <title>A novel species.</title>
        <authorList>
            <person name="Gao J."/>
        </authorList>
    </citation>
    <scope>NUCLEOTIDE SEQUENCE [LARGE SCALE GENOMIC DNA]</scope>
    <source>
        <strain evidence="2 3">CRXT-G-22</strain>
    </source>
</reference>
<gene>
    <name evidence="2" type="ORF">IAG44_25835</name>
</gene>
<proteinExistence type="predicted"/>
<keyword evidence="1" id="KW-1133">Transmembrane helix</keyword>
<dbReference type="EMBL" id="CP060828">
    <property type="protein sequence ID" value="QNP72506.1"/>
    <property type="molecule type" value="Genomic_DNA"/>
</dbReference>
<feature type="transmembrane region" description="Helical" evidence="1">
    <location>
        <begin position="6"/>
        <end position="24"/>
    </location>
</feature>
<dbReference type="AlphaFoldDB" id="A0A7H0II90"/>
<protein>
    <recommendedName>
        <fullName evidence="4">DUF3592 domain-containing protein</fullName>
    </recommendedName>
</protein>
<keyword evidence="3" id="KW-1185">Reference proteome</keyword>